<evidence type="ECO:0000259" key="2">
    <source>
        <dbReference type="PROSITE" id="PS51154"/>
    </source>
</evidence>
<dbReference type="SUPFAM" id="SSF52949">
    <property type="entry name" value="Macro domain-like"/>
    <property type="match status" value="1"/>
</dbReference>
<reference evidence="4" key="1">
    <citation type="journal article" date="2019" name="Int. J. Syst. Evol. Microbiol.">
        <title>The Global Catalogue of Microorganisms (GCM) 10K type strain sequencing project: providing services to taxonomists for standard genome sequencing and annotation.</title>
        <authorList>
            <consortium name="The Broad Institute Genomics Platform"/>
            <consortium name="The Broad Institute Genome Sequencing Center for Infectious Disease"/>
            <person name="Wu L."/>
            <person name="Ma J."/>
        </authorList>
    </citation>
    <scope>NUCLEOTIDE SEQUENCE [LARGE SCALE GENOMIC DNA]</scope>
    <source>
        <strain evidence="4">LMG 29894</strain>
    </source>
</reference>
<organism evidence="3 4">
    <name type="scientific">Chitinimonas lacunae</name>
    <dbReference type="NCBI Taxonomy" id="1963018"/>
    <lineage>
        <taxon>Bacteria</taxon>
        <taxon>Pseudomonadati</taxon>
        <taxon>Pseudomonadota</taxon>
        <taxon>Betaproteobacteria</taxon>
        <taxon>Neisseriales</taxon>
        <taxon>Chitinibacteraceae</taxon>
        <taxon>Chitinimonas</taxon>
    </lineage>
</organism>
<dbReference type="PROSITE" id="PS51154">
    <property type="entry name" value="MACRO"/>
    <property type="match status" value="1"/>
</dbReference>
<dbReference type="PANTHER" id="PTHR12521">
    <property type="entry name" value="PROTEIN C6ORF130"/>
    <property type="match status" value="1"/>
</dbReference>
<gene>
    <name evidence="3" type="ORF">ACFOW7_07160</name>
</gene>
<dbReference type="PANTHER" id="PTHR12521:SF0">
    <property type="entry name" value="ADP-RIBOSE GLYCOHYDROLASE OARD1"/>
    <property type="match status" value="1"/>
</dbReference>
<accession>A0ABV8MP85</accession>
<feature type="domain" description="Macro" evidence="2">
    <location>
        <begin position="1"/>
        <end position="179"/>
    </location>
</feature>
<dbReference type="RefSeq" id="WP_378162563.1">
    <property type="nucleotide sequence ID" value="NZ_JBHSBU010000001.1"/>
</dbReference>
<name>A0ABV8MP85_9NEIS</name>
<evidence type="ECO:0000313" key="3">
    <source>
        <dbReference type="EMBL" id="MFC4159134.1"/>
    </source>
</evidence>
<dbReference type="SMART" id="SM00506">
    <property type="entry name" value="A1pp"/>
    <property type="match status" value="1"/>
</dbReference>
<dbReference type="InterPro" id="IPR043472">
    <property type="entry name" value="Macro_dom-like"/>
</dbReference>
<protein>
    <submittedName>
        <fullName evidence="3">Macro domain-containing protein</fullName>
    </submittedName>
</protein>
<evidence type="ECO:0000256" key="1">
    <source>
        <dbReference type="ARBA" id="ARBA00035885"/>
    </source>
</evidence>
<comment type="catalytic activity">
    <reaction evidence="1">
        <text>an N-(ADP-alpha-D-ribosyl)-thymidine in DNA + H2O = a thymidine in DNA + ADP-D-ribose</text>
        <dbReference type="Rhea" id="RHEA:71655"/>
        <dbReference type="Rhea" id="RHEA-COMP:13556"/>
        <dbReference type="Rhea" id="RHEA-COMP:18051"/>
        <dbReference type="ChEBI" id="CHEBI:15377"/>
        <dbReference type="ChEBI" id="CHEBI:57967"/>
        <dbReference type="ChEBI" id="CHEBI:137386"/>
        <dbReference type="ChEBI" id="CHEBI:191199"/>
    </reaction>
    <physiologicalReaction direction="left-to-right" evidence="1">
        <dbReference type="Rhea" id="RHEA:71656"/>
    </physiologicalReaction>
</comment>
<dbReference type="Pfam" id="PF01661">
    <property type="entry name" value="Macro"/>
    <property type="match status" value="1"/>
</dbReference>
<comment type="caution">
    <text evidence="3">The sequence shown here is derived from an EMBL/GenBank/DDBJ whole genome shotgun (WGS) entry which is preliminary data.</text>
</comment>
<dbReference type="Proteomes" id="UP001595791">
    <property type="component" value="Unassembled WGS sequence"/>
</dbReference>
<keyword evidence="4" id="KW-1185">Reference proteome</keyword>
<proteinExistence type="predicted"/>
<dbReference type="InterPro" id="IPR002589">
    <property type="entry name" value="Macro_dom"/>
</dbReference>
<evidence type="ECO:0000313" key="4">
    <source>
        <dbReference type="Proteomes" id="UP001595791"/>
    </source>
</evidence>
<dbReference type="Gene3D" id="3.40.220.10">
    <property type="entry name" value="Leucine Aminopeptidase, subunit E, domain 1"/>
    <property type="match status" value="1"/>
</dbReference>
<dbReference type="EMBL" id="JBHSBU010000001">
    <property type="protein sequence ID" value="MFC4159134.1"/>
    <property type="molecule type" value="Genomic_DNA"/>
</dbReference>
<sequence length="179" mass="19770">MLSKEGNRMKQISGNLLDLAEAGQFDLIVHGCNCFCTMGAGLAKTIRQHYPEAFAADAATVAADRNKLGTYSIATIRRGPVEFLIVNAYTQYDWRGRHIKADYDAIRSVFARLRQTFPDKRIGYPLIGAGLARGDWKLISSIIEAELAGMDHALVVLPNQEPPTKFCAISLTRPIHHGK</sequence>
<dbReference type="InterPro" id="IPR050892">
    <property type="entry name" value="ADP-ribose_metab_enzymes"/>
</dbReference>